<dbReference type="GO" id="GO:0009403">
    <property type="term" value="P:toxin biosynthetic process"/>
    <property type="evidence" value="ECO:0007669"/>
    <property type="project" value="InterPro"/>
</dbReference>
<sequence length="180" mass="19871">MFIDILVAIALVFAAVKGIRNGLIIAVFSILAFIIGLPAALKLSTVVAAWLAQSTNINVQWLPFLAFALVFLLVILVVRSVAKLIEKAVDLAWMGWLNKLGGVLVYACMYLLVFSVLLFYGTQLKLITEEAKTTSITYAYIAPLGPKVIEMIGIVIPIFSNMFSELQQFFEKMGKQLQPQ</sequence>
<keyword evidence="7" id="KW-1185">Reference proteome</keyword>
<evidence type="ECO:0000256" key="3">
    <source>
        <dbReference type="ARBA" id="ARBA00022989"/>
    </source>
</evidence>
<keyword evidence="4 5" id="KW-0472">Membrane</keyword>
<keyword evidence="3 5" id="KW-1133">Transmembrane helix</keyword>
<feature type="transmembrane region" description="Helical" evidence="5">
    <location>
        <begin position="28"/>
        <end position="52"/>
    </location>
</feature>
<evidence type="ECO:0000256" key="4">
    <source>
        <dbReference type="ARBA" id="ARBA00023136"/>
    </source>
</evidence>
<gene>
    <name evidence="6" type="ORF">ESA94_08515</name>
</gene>
<evidence type="ECO:0000313" key="7">
    <source>
        <dbReference type="Proteomes" id="UP000290204"/>
    </source>
</evidence>
<dbReference type="GO" id="GO:0016020">
    <property type="term" value="C:membrane"/>
    <property type="evidence" value="ECO:0007669"/>
    <property type="project" value="UniProtKB-SubCell"/>
</dbReference>
<dbReference type="Proteomes" id="UP000290204">
    <property type="component" value="Unassembled WGS sequence"/>
</dbReference>
<dbReference type="EMBL" id="SDHW01000002">
    <property type="protein sequence ID" value="RXK60502.1"/>
    <property type="molecule type" value="Genomic_DNA"/>
</dbReference>
<feature type="transmembrane region" description="Helical" evidence="5">
    <location>
        <begin position="102"/>
        <end position="120"/>
    </location>
</feature>
<dbReference type="AlphaFoldDB" id="A0A4Q1CJK4"/>
<dbReference type="OrthoDB" id="1492026at2"/>
<proteinExistence type="predicted"/>
<evidence type="ECO:0000256" key="5">
    <source>
        <dbReference type="SAM" id="Phobius"/>
    </source>
</evidence>
<dbReference type="RefSeq" id="WP_129130462.1">
    <property type="nucleotide sequence ID" value="NZ_SDHW01000002.1"/>
</dbReference>
<dbReference type="InterPro" id="IPR003825">
    <property type="entry name" value="Colicin-V_CvpA"/>
</dbReference>
<organism evidence="6 7">
    <name type="scientific">Lacibacter luteus</name>
    <dbReference type="NCBI Taxonomy" id="2508719"/>
    <lineage>
        <taxon>Bacteria</taxon>
        <taxon>Pseudomonadati</taxon>
        <taxon>Bacteroidota</taxon>
        <taxon>Chitinophagia</taxon>
        <taxon>Chitinophagales</taxon>
        <taxon>Chitinophagaceae</taxon>
        <taxon>Lacibacter</taxon>
    </lineage>
</organism>
<dbReference type="PANTHER" id="PTHR37306:SF1">
    <property type="entry name" value="COLICIN V PRODUCTION PROTEIN"/>
    <property type="match status" value="1"/>
</dbReference>
<evidence type="ECO:0000256" key="2">
    <source>
        <dbReference type="ARBA" id="ARBA00022692"/>
    </source>
</evidence>
<feature type="transmembrane region" description="Helical" evidence="5">
    <location>
        <begin position="64"/>
        <end position="82"/>
    </location>
</feature>
<dbReference type="PANTHER" id="PTHR37306">
    <property type="entry name" value="COLICIN V PRODUCTION PROTEIN"/>
    <property type="match status" value="1"/>
</dbReference>
<protein>
    <submittedName>
        <fullName evidence="6">CvpA family protein</fullName>
    </submittedName>
</protein>
<evidence type="ECO:0000256" key="1">
    <source>
        <dbReference type="ARBA" id="ARBA00004141"/>
    </source>
</evidence>
<comment type="subcellular location">
    <subcellularLocation>
        <location evidence="1">Membrane</location>
        <topology evidence="1">Multi-pass membrane protein</topology>
    </subcellularLocation>
</comment>
<reference evidence="6 7" key="1">
    <citation type="submission" date="2019-01" db="EMBL/GenBank/DDBJ databases">
        <title>Lacibacter sp. strain TTM-7.</title>
        <authorList>
            <person name="Chen W.-M."/>
        </authorList>
    </citation>
    <scope>NUCLEOTIDE SEQUENCE [LARGE SCALE GENOMIC DNA]</scope>
    <source>
        <strain evidence="6 7">TTM-7</strain>
    </source>
</reference>
<accession>A0A4Q1CJK4</accession>
<dbReference type="Pfam" id="PF02674">
    <property type="entry name" value="Colicin_V"/>
    <property type="match status" value="1"/>
</dbReference>
<keyword evidence="2 5" id="KW-0812">Transmembrane</keyword>
<comment type="caution">
    <text evidence="6">The sequence shown here is derived from an EMBL/GenBank/DDBJ whole genome shotgun (WGS) entry which is preliminary data.</text>
</comment>
<evidence type="ECO:0000313" key="6">
    <source>
        <dbReference type="EMBL" id="RXK60502.1"/>
    </source>
</evidence>
<name>A0A4Q1CJK4_9BACT</name>